<evidence type="ECO:0000313" key="2">
    <source>
        <dbReference type="WBParaSite" id="TREG1_140010.1"/>
    </source>
</evidence>
<reference evidence="2" key="2">
    <citation type="submission" date="2023-11" db="UniProtKB">
        <authorList>
            <consortium name="WormBaseParasite"/>
        </authorList>
    </citation>
    <scope>IDENTIFICATION</scope>
</reference>
<evidence type="ECO:0000313" key="1">
    <source>
        <dbReference type="Proteomes" id="UP000050795"/>
    </source>
</evidence>
<proteinExistence type="predicted"/>
<accession>A0AA85JCS4</accession>
<reference evidence="1" key="1">
    <citation type="submission" date="2022-06" db="EMBL/GenBank/DDBJ databases">
        <authorList>
            <person name="Berger JAMES D."/>
            <person name="Berger JAMES D."/>
        </authorList>
    </citation>
    <scope>NUCLEOTIDE SEQUENCE [LARGE SCALE GENOMIC DNA]</scope>
</reference>
<organism evidence="1 2">
    <name type="scientific">Trichobilharzia regenti</name>
    <name type="common">Nasal bird schistosome</name>
    <dbReference type="NCBI Taxonomy" id="157069"/>
    <lineage>
        <taxon>Eukaryota</taxon>
        <taxon>Metazoa</taxon>
        <taxon>Spiralia</taxon>
        <taxon>Lophotrochozoa</taxon>
        <taxon>Platyhelminthes</taxon>
        <taxon>Trematoda</taxon>
        <taxon>Digenea</taxon>
        <taxon>Strigeidida</taxon>
        <taxon>Schistosomatoidea</taxon>
        <taxon>Schistosomatidae</taxon>
        <taxon>Trichobilharzia</taxon>
    </lineage>
</organism>
<protein>
    <submittedName>
        <fullName evidence="2">Uncharacterized protein</fullName>
    </submittedName>
</protein>
<dbReference type="Proteomes" id="UP000050795">
    <property type="component" value="Unassembled WGS sequence"/>
</dbReference>
<keyword evidence="1" id="KW-1185">Reference proteome</keyword>
<name>A0AA85JCS4_TRIRE</name>
<dbReference type="AlphaFoldDB" id="A0AA85JCS4"/>
<sequence length="148" mass="17494">MDRTIYTSAQLRSAQVKKKFSQDSQPHTVRAICSEEVIEDELSIVHDTLIENIYTEKFIKKHMTKKAEKKPLYIRLQFNGDIPSEIITKKLRKSVQRNVNPGQLHVLFSTRPMMLPRLKAEAPRLASHFKLYLPIHLRLWRELYRLLL</sequence>
<dbReference type="WBParaSite" id="TREG1_140010.1">
    <property type="protein sequence ID" value="TREG1_140010.1"/>
    <property type="gene ID" value="TREG1_140010"/>
</dbReference>